<name>A0A221M9J2_9BACI</name>
<dbReference type="EC" id="2.2.1.1" evidence="9 18"/>
<dbReference type="PROSITE" id="PS00802">
    <property type="entry name" value="TRANSKETOLASE_2"/>
    <property type="match status" value="1"/>
</dbReference>
<comment type="subunit">
    <text evidence="8">Homodimer.</text>
</comment>
<comment type="cofactor">
    <cofactor evidence="22">
        <name>Mg(2+)</name>
        <dbReference type="ChEBI" id="CHEBI:18420"/>
    </cofactor>
    <text evidence="22">Binds 1 Mg(2+) ion per subunit. Can also utilize other divalent metal cations, such as Ca(2+), Mn(2+) and Co(2+).</text>
</comment>
<evidence type="ECO:0000256" key="7">
    <source>
        <dbReference type="ARBA" id="ARBA00007131"/>
    </source>
</evidence>
<keyword evidence="11" id="KW-0808">Transferase</keyword>
<dbReference type="Gene3D" id="3.40.50.970">
    <property type="match status" value="2"/>
</dbReference>
<keyword evidence="26" id="KW-1185">Reference proteome</keyword>
<feature type="binding site" evidence="20">
    <location>
        <position position="475"/>
    </location>
    <ligand>
        <name>substrate</name>
    </ligand>
</feature>
<keyword evidence="15 21" id="KW-0786">Thiamine pyrophosphate</keyword>
<keyword evidence="16" id="KW-0233">DNA recombination</keyword>
<comment type="function">
    <text evidence="4">Catalyzes the transfer of a two-carbon ketol group from a ketose donor to an aldose acceptor, via a covalent intermediate with the cofactor thiamine pyrophosphate.</text>
</comment>
<feature type="binding site" evidence="20">
    <location>
        <position position="266"/>
    </location>
    <ligand>
        <name>substrate</name>
    </ligand>
</feature>
<evidence type="ECO:0000256" key="9">
    <source>
        <dbReference type="ARBA" id="ARBA00013152"/>
    </source>
</evidence>
<dbReference type="PANTHER" id="PTHR43522:SF2">
    <property type="entry name" value="TRANSKETOLASE 1-RELATED"/>
    <property type="match status" value="1"/>
</dbReference>
<reference evidence="25 26" key="1">
    <citation type="journal article" date="2003" name="Int. J. Syst. Evol. Microbiol.">
        <title>Virgibacillus carmonensis sp. nov., Virgibacillus necropolis sp. nov. and Virgibacillus picturae sp. nov., three novel species isolated from deteriorated mural paintings, transfer of the species of the genus salibacillus to Virgibacillus, as Virgibacillus marismortui comb. nov. and Virgibacillus salexigens comb. nov., and emended description of the genus Virgibacillus.</title>
        <authorList>
            <person name="Heyrman J."/>
            <person name="Logan N.A."/>
            <person name="Busse H.J."/>
            <person name="Balcaen A."/>
            <person name="Lebbe L."/>
            <person name="Rodriguez-Diaz M."/>
            <person name="Swings J."/>
            <person name="De Vos P."/>
        </authorList>
    </citation>
    <scope>NUCLEOTIDE SEQUENCE [LARGE SCALE GENOMIC DNA]</scope>
    <source>
        <strain evidence="25 26">LMG 19488</strain>
    </source>
</reference>
<dbReference type="InterPro" id="IPR005478">
    <property type="entry name" value="Transketolase_bac-like"/>
</dbReference>
<comment type="pathway">
    <text evidence="6">Carbohydrate biosynthesis; Calvin cycle.</text>
</comment>
<dbReference type="Pfam" id="PF22613">
    <property type="entry name" value="Transketolase_C_1"/>
    <property type="match status" value="1"/>
</dbReference>
<feature type="binding site" evidence="20">
    <location>
        <position position="360"/>
    </location>
    <ligand>
        <name>substrate</name>
    </ligand>
</feature>
<dbReference type="SMART" id="SM00861">
    <property type="entry name" value="Transket_pyr"/>
    <property type="match status" value="1"/>
</dbReference>
<evidence type="ECO:0000256" key="21">
    <source>
        <dbReference type="PIRSR" id="PIRSR605478-3"/>
    </source>
</evidence>
<feature type="binding site" evidence="20">
    <location>
        <position position="31"/>
    </location>
    <ligand>
        <name>substrate</name>
    </ligand>
</feature>
<dbReference type="Proteomes" id="UP000204391">
    <property type="component" value="Chromosome"/>
</dbReference>
<gene>
    <name evidence="25" type="primary">tkt</name>
    <name evidence="25" type="ORF">CFK40_04410</name>
</gene>
<evidence type="ECO:0000259" key="24">
    <source>
        <dbReference type="SMART" id="SM00861"/>
    </source>
</evidence>
<feature type="site" description="Important for catalytic activity" evidence="23">
    <location>
        <position position="31"/>
    </location>
</feature>
<dbReference type="GO" id="GO:0006310">
    <property type="term" value="P:DNA recombination"/>
    <property type="evidence" value="ECO:0007669"/>
    <property type="project" value="UniProtKB-KW"/>
</dbReference>
<dbReference type="InterPro" id="IPR005474">
    <property type="entry name" value="Transketolase_N"/>
</dbReference>
<evidence type="ECO:0000256" key="2">
    <source>
        <dbReference type="ARBA" id="ARBA00001936"/>
    </source>
</evidence>
<proteinExistence type="inferred from homology"/>
<dbReference type="PANTHER" id="PTHR43522">
    <property type="entry name" value="TRANSKETOLASE"/>
    <property type="match status" value="1"/>
</dbReference>
<sequence length="667" mass="73983">MNTSISSISELSVNTIRTLTIDSVEKAQHGHPGMPMGAAPMAYALWKKVMNINPKNPNWFNRDRFILSAGHGSMLLYSLLHLSGYDLSMDELKHFRQWGSKTPGHPEYGITPGVEATTGPLGQGIPVSVGMALAERHLAEKYNRNDFPIVDHYTYTICGDGDLMEGVSSEAASFAGHLKLGRLIVLYDSNDVSLDGELSLSFSEDIEKRFESYNWQVLHVEDGNNIEEVERAIKEAKAEDSRPTIIEIKTTIGYGSPSLQGTSDAHSDPIGKEEIERTKKFYKWESKEDFYVPNGVYEDFHSIIENGKTKEDEWNELFNRYKEEHPTLANELFRIVKGELPEDWEGNLPSYKEGDTLATRVASSDTLNALAETIPELVGGSADLDSSTKTKLKKFADLNSENYAGRNIWFGVREFAMGAIANGLALHHLRPFVSTFFVFSDYLRPAIRLAALMQVPVTYVFTHDSVAVGQDGPTHQPIEQLASFRAMPGISVIRPADANETREAWKIAVQQTNKPTMLVLGRQGLPTIKNSDTLATQGVQRGAYVISKATENPSGILIASGSEVQLAIESQKLLANENIFVNVVSMPSWDLFEKQPQEYKEEILPEQIQTRLAIEMGSKVGWNEFVGSNGSVMSIDSFGASGPGEEVIKEFGFTAENVVNRFKELLN</sequence>
<feature type="binding site" evidence="21">
    <location>
        <begin position="119"/>
        <end position="121"/>
    </location>
    <ligand>
        <name>thiamine diphosphate</name>
        <dbReference type="ChEBI" id="CHEBI:58937"/>
    </ligand>
</feature>
<dbReference type="InterPro" id="IPR020826">
    <property type="entry name" value="Transketolase_BS"/>
</dbReference>
<dbReference type="SUPFAM" id="SSF52518">
    <property type="entry name" value="Thiamin diphosphate-binding fold (THDP-binding)"/>
    <property type="match status" value="2"/>
</dbReference>
<evidence type="ECO:0000256" key="5">
    <source>
        <dbReference type="ARBA" id="ARBA00004959"/>
    </source>
</evidence>
<comment type="cofactor">
    <cofactor evidence="21">
        <name>thiamine diphosphate</name>
        <dbReference type="ChEBI" id="CHEBI:58937"/>
    </cofactor>
    <text evidence="21">Binds 1 thiamine pyrophosphate per subunit. During the reaction, the substrate forms a covalent intermediate with the cofactor.</text>
</comment>
<feature type="binding site" evidence="21">
    <location>
        <position position="266"/>
    </location>
    <ligand>
        <name>thiamine diphosphate</name>
        <dbReference type="ChEBI" id="CHEBI:58937"/>
    </ligand>
</feature>
<dbReference type="Gene3D" id="3.40.50.920">
    <property type="match status" value="1"/>
</dbReference>
<feature type="binding site" evidence="21">
    <location>
        <position position="71"/>
    </location>
    <ligand>
        <name>thiamine diphosphate</name>
        <dbReference type="ChEBI" id="CHEBI:58937"/>
    </ligand>
</feature>
<feature type="binding site" evidence="21">
    <location>
        <position position="190"/>
    </location>
    <ligand>
        <name>thiamine diphosphate</name>
        <dbReference type="ChEBI" id="CHEBI:58937"/>
    </ligand>
</feature>
<keyword evidence="13" id="KW-0106">Calcium</keyword>
<dbReference type="InterPro" id="IPR005475">
    <property type="entry name" value="Transketolase-like_Pyr-bd"/>
</dbReference>
<evidence type="ECO:0000256" key="20">
    <source>
        <dbReference type="PIRSR" id="PIRSR605478-2"/>
    </source>
</evidence>
<accession>A0A221M9J2</accession>
<dbReference type="AlphaFoldDB" id="A0A221M9J2"/>
<dbReference type="InterPro" id="IPR009014">
    <property type="entry name" value="Transketo_C/PFOR_II"/>
</dbReference>
<comment type="pathway">
    <text evidence="5">Carbohydrate degradation; pentose phosphate pathway.</text>
</comment>
<evidence type="ECO:0000256" key="11">
    <source>
        <dbReference type="ARBA" id="ARBA00022679"/>
    </source>
</evidence>
<evidence type="ECO:0000256" key="17">
    <source>
        <dbReference type="ARBA" id="ARBA00049473"/>
    </source>
</evidence>
<feature type="binding site" evidence="20">
    <location>
        <position position="471"/>
    </location>
    <ligand>
        <name>substrate</name>
    </ligand>
</feature>
<feature type="binding site" evidence="21">
    <location>
        <position position="439"/>
    </location>
    <ligand>
        <name>thiamine diphosphate</name>
        <dbReference type="ChEBI" id="CHEBI:58937"/>
    </ligand>
</feature>
<dbReference type="NCBIfam" id="TIGR00232">
    <property type="entry name" value="tktlase_bact"/>
    <property type="match status" value="1"/>
</dbReference>
<evidence type="ECO:0000256" key="23">
    <source>
        <dbReference type="PIRSR" id="PIRSR605478-5"/>
    </source>
</evidence>
<evidence type="ECO:0000256" key="12">
    <source>
        <dbReference type="ARBA" id="ARBA00022723"/>
    </source>
</evidence>
<feature type="binding site" evidence="20">
    <location>
        <position position="387"/>
    </location>
    <ligand>
        <name>substrate</name>
    </ligand>
</feature>
<comment type="cofactor">
    <cofactor evidence="3">
        <name>Co(2+)</name>
        <dbReference type="ChEBI" id="CHEBI:48828"/>
    </cofactor>
</comment>
<feature type="binding site" evidence="21">
    <location>
        <position position="161"/>
    </location>
    <ligand>
        <name>thiamine diphosphate</name>
        <dbReference type="ChEBI" id="CHEBI:58937"/>
    </ligand>
</feature>
<dbReference type="Pfam" id="PF02779">
    <property type="entry name" value="Transket_pyr"/>
    <property type="match status" value="1"/>
</dbReference>
<evidence type="ECO:0000256" key="19">
    <source>
        <dbReference type="PIRSR" id="PIRSR605478-1"/>
    </source>
</evidence>
<dbReference type="InterPro" id="IPR029061">
    <property type="entry name" value="THDP-binding"/>
</dbReference>
<feature type="active site" description="Proton donor" evidence="19">
    <location>
        <position position="414"/>
    </location>
</feature>
<feature type="domain" description="Transketolase-like pyrimidine-binding" evidence="24">
    <location>
        <begin position="357"/>
        <end position="527"/>
    </location>
</feature>
<comment type="cofactor">
    <cofactor evidence="2">
        <name>Mn(2+)</name>
        <dbReference type="ChEBI" id="CHEBI:29035"/>
    </cofactor>
</comment>
<protein>
    <recommendedName>
        <fullName evidence="10 18">Transketolase</fullName>
        <ecNumber evidence="9 18">2.2.1.1</ecNumber>
    </recommendedName>
</protein>
<evidence type="ECO:0000256" key="3">
    <source>
        <dbReference type="ARBA" id="ARBA00001941"/>
    </source>
</evidence>
<dbReference type="KEGG" id="vne:CFK40_04410"/>
<evidence type="ECO:0000256" key="16">
    <source>
        <dbReference type="ARBA" id="ARBA00023172"/>
    </source>
</evidence>
<evidence type="ECO:0000313" key="26">
    <source>
        <dbReference type="Proteomes" id="UP000204391"/>
    </source>
</evidence>
<dbReference type="CDD" id="cd07033">
    <property type="entry name" value="TPP_PYR_DXS_TK_like"/>
    <property type="match status" value="1"/>
</dbReference>
<feature type="binding site" evidence="22">
    <location>
        <position position="160"/>
    </location>
    <ligand>
        <name>Mg(2+)</name>
        <dbReference type="ChEBI" id="CHEBI:18420"/>
    </ligand>
</feature>
<dbReference type="InterPro" id="IPR055152">
    <property type="entry name" value="Transketolase-like_C_2"/>
</dbReference>
<dbReference type="OrthoDB" id="8732661at2"/>
<dbReference type="SUPFAM" id="SSF52922">
    <property type="entry name" value="TK C-terminal domain-like"/>
    <property type="match status" value="1"/>
</dbReference>
<keyword evidence="12 22" id="KW-0479">Metal-binding</keyword>
<dbReference type="GO" id="GO:0005829">
    <property type="term" value="C:cytosol"/>
    <property type="evidence" value="ECO:0007669"/>
    <property type="project" value="TreeGrafter"/>
</dbReference>
<evidence type="ECO:0000256" key="13">
    <source>
        <dbReference type="ARBA" id="ARBA00022837"/>
    </source>
</evidence>
<dbReference type="CDD" id="cd02012">
    <property type="entry name" value="TPP_TK"/>
    <property type="match status" value="1"/>
</dbReference>
<evidence type="ECO:0000256" key="10">
    <source>
        <dbReference type="ARBA" id="ARBA00016662"/>
    </source>
</evidence>
<dbReference type="GO" id="GO:0046872">
    <property type="term" value="F:metal ion binding"/>
    <property type="evidence" value="ECO:0007669"/>
    <property type="project" value="UniProtKB-KW"/>
</dbReference>
<dbReference type="FunFam" id="3.40.50.970:FF:000003">
    <property type="entry name" value="Transketolase"/>
    <property type="match status" value="1"/>
</dbReference>
<evidence type="ECO:0000256" key="22">
    <source>
        <dbReference type="PIRSR" id="PIRSR605478-4"/>
    </source>
</evidence>
<dbReference type="GO" id="GO:0004802">
    <property type="term" value="F:transketolase activity"/>
    <property type="evidence" value="ECO:0007669"/>
    <property type="project" value="UniProtKB-UniRule"/>
</dbReference>
<feature type="site" description="Important for catalytic activity" evidence="23">
    <location>
        <position position="266"/>
    </location>
</feature>
<evidence type="ECO:0000256" key="4">
    <source>
        <dbReference type="ARBA" id="ARBA00002931"/>
    </source>
</evidence>
<organism evidence="25 26">
    <name type="scientific">Virgibacillus necropolis</name>
    <dbReference type="NCBI Taxonomy" id="163877"/>
    <lineage>
        <taxon>Bacteria</taxon>
        <taxon>Bacillati</taxon>
        <taxon>Bacillota</taxon>
        <taxon>Bacilli</taxon>
        <taxon>Bacillales</taxon>
        <taxon>Bacillaceae</taxon>
        <taxon>Virgibacillus</taxon>
    </lineage>
</organism>
<dbReference type="FunFam" id="3.40.50.970:FF:000081">
    <property type="entry name" value="Transketolase"/>
    <property type="match status" value="1"/>
</dbReference>
<evidence type="ECO:0000256" key="14">
    <source>
        <dbReference type="ARBA" id="ARBA00022842"/>
    </source>
</evidence>
<evidence type="ECO:0000256" key="8">
    <source>
        <dbReference type="ARBA" id="ARBA00011738"/>
    </source>
</evidence>
<evidence type="ECO:0000256" key="18">
    <source>
        <dbReference type="NCBIfam" id="TIGR00232"/>
    </source>
</evidence>
<feature type="binding site" evidence="22">
    <location>
        <position position="192"/>
    </location>
    <ligand>
        <name>Mg(2+)</name>
        <dbReference type="ChEBI" id="CHEBI:18420"/>
    </ligand>
</feature>
<evidence type="ECO:0000313" key="25">
    <source>
        <dbReference type="EMBL" id="ASN04305.1"/>
    </source>
</evidence>
<dbReference type="GO" id="GO:0006098">
    <property type="term" value="P:pentose-phosphate shunt"/>
    <property type="evidence" value="ECO:0007669"/>
    <property type="project" value="TreeGrafter"/>
</dbReference>
<dbReference type="Pfam" id="PF00456">
    <property type="entry name" value="Transketolase_N"/>
    <property type="match status" value="1"/>
</dbReference>
<evidence type="ECO:0000256" key="1">
    <source>
        <dbReference type="ARBA" id="ARBA00001913"/>
    </source>
</evidence>
<dbReference type="EMBL" id="CP022437">
    <property type="protein sequence ID" value="ASN04305.1"/>
    <property type="molecule type" value="Genomic_DNA"/>
</dbReference>
<feature type="binding site" evidence="22">
    <location>
        <position position="190"/>
    </location>
    <ligand>
        <name>Mg(2+)</name>
        <dbReference type="ChEBI" id="CHEBI:18420"/>
    </ligand>
</feature>
<dbReference type="FunFam" id="3.40.50.920:FF:000003">
    <property type="entry name" value="Transketolase"/>
    <property type="match status" value="1"/>
</dbReference>
<feature type="binding site" evidence="20">
    <location>
        <position position="463"/>
    </location>
    <ligand>
        <name>substrate</name>
    </ligand>
</feature>
<comment type="cofactor">
    <cofactor evidence="1">
        <name>Ca(2+)</name>
        <dbReference type="ChEBI" id="CHEBI:29108"/>
    </cofactor>
</comment>
<comment type="catalytic activity">
    <reaction evidence="17">
        <text>D-sedoheptulose 7-phosphate + D-glyceraldehyde 3-phosphate = aldehydo-D-ribose 5-phosphate + D-xylulose 5-phosphate</text>
        <dbReference type="Rhea" id="RHEA:10508"/>
        <dbReference type="ChEBI" id="CHEBI:57483"/>
        <dbReference type="ChEBI" id="CHEBI:57737"/>
        <dbReference type="ChEBI" id="CHEBI:58273"/>
        <dbReference type="ChEBI" id="CHEBI:59776"/>
        <dbReference type="EC" id="2.2.1.1"/>
    </reaction>
</comment>
<evidence type="ECO:0000256" key="6">
    <source>
        <dbReference type="ARBA" id="ARBA00005215"/>
    </source>
</evidence>
<evidence type="ECO:0000256" key="15">
    <source>
        <dbReference type="ARBA" id="ARBA00023052"/>
    </source>
</evidence>
<keyword evidence="14 22" id="KW-0460">Magnesium</keyword>
<dbReference type="InterPro" id="IPR033247">
    <property type="entry name" value="Transketolase_fam"/>
</dbReference>
<feature type="binding site" evidence="20">
    <location>
        <position position="522"/>
    </location>
    <ligand>
        <name>substrate</name>
    </ligand>
</feature>
<comment type="similarity">
    <text evidence="7">Belongs to the transketolase family.</text>
</comment>